<organism evidence="2">
    <name type="scientific">marine sediment metagenome</name>
    <dbReference type="NCBI Taxonomy" id="412755"/>
    <lineage>
        <taxon>unclassified sequences</taxon>
        <taxon>metagenomes</taxon>
        <taxon>ecological metagenomes</taxon>
    </lineage>
</organism>
<keyword evidence="1" id="KW-0175">Coiled coil</keyword>
<feature type="non-terminal residue" evidence="2">
    <location>
        <position position="1"/>
    </location>
</feature>
<dbReference type="EMBL" id="LAZR01041115">
    <property type="protein sequence ID" value="KKL12803.1"/>
    <property type="molecule type" value="Genomic_DNA"/>
</dbReference>
<sequence>DKKKLKNEIKTLSIELRRKEKALAEAAALLILKKKANDLWGEEEL</sequence>
<proteinExistence type="predicted"/>
<comment type="caution">
    <text evidence="2">The sequence shown here is derived from an EMBL/GenBank/DDBJ whole genome shotgun (WGS) entry which is preliminary data.</text>
</comment>
<reference evidence="2" key="1">
    <citation type="journal article" date="2015" name="Nature">
        <title>Complex archaea that bridge the gap between prokaryotes and eukaryotes.</title>
        <authorList>
            <person name="Spang A."/>
            <person name="Saw J.H."/>
            <person name="Jorgensen S.L."/>
            <person name="Zaremba-Niedzwiedzka K."/>
            <person name="Martijn J."/>
            <person name="Lind A.E."/>
            <person name="van Eijk R."/>
            <person name="Schleper C."/>
            <person name="Guy L."/>
            <person name="Ettema T.J."/>
        </authorList>
    </citation>
    <scope>NUCLEOTIDE SEQUENCE</scope>
</reference>
<feature type="coiled-coil region" evidence="1">
    <location>
        <begin position="2"/>
        <end position="29"/>
    </location>
</feature>
<gene>
    <name evidence="2" type="ORF">LCGC14_2532130</name>
</gene>
<evidence type="ECO:0008006" key="3">
    <source>
        <dbReference type="Google" id="ProtNLM"/>
    </source>
</evidence>
<accession>A0A0F9DLH8</accession>
<name>A0A0F9DLH8_9ZZZZ</name>
<dbReference type="AlphaFoldDB" id="A0A0F9DLH8"/>
<evidence type="ECO:0000256" key="1">
    <source>
        <dbReference type="SAM" id="Coils"/>
    </source>
</evidence>
<protein>
    <recommendedName>
        <fullName evidence="3">Transposase</fullName>
    </recommendedName>
</protein>
<evidence type="ECO:0000313" key="2">
    <source>
        <dbReference type="EMBL" id="KKL12803.1"/>
    </source>
</evidence>